<feature type="region of interest" description="Disordered" evidence="1">
    <location>
        <begin position="1"/>
        <end position="22"/>
    </location>
</feature>
<protein>
    <submittedName>
        <fullName evidence="2">Uncharacterized protein</fullName>
    </submittedName>
</protein>
<dbReference type="OrthoDB" id="3826114at2"/>
<evidence type="ECO:0000313" key="3">
    <source>
        <dbReference type="Proteomes" id="UP000319263"/>
    </source>
</evidence>
<dbReference type="EMBL" id="CP041692">
    <property type="protein sequence ID" value="QDP97356.1"/>
    <property type="molecule type" value="Genomic_DNA"/>
</dbReference>
<dbReference type="Proteomes" id="UP000319263">
    <property type="component" value="Chromosome"/>
</dbReference>
<accession>A0A516Q1Q1</accession>
<gene>
    <name evidence="2" type="ORF">FOE78_16790</name>
</gene>
<dbReference type="RefSeq" id="WP_143987315.1">
    <property type="nucleotide sequence ID" value="NZ_CP041692.1"/>
</dbReference>
<keyword evidence="3" id="KW-1185">Reference proteome</keyword>
<name>A0A516Q1Q1_9ACTN</name>
<reference evidence="2 3" key="1">
    <citation type="submission" date="2019-07" db="EMBL/GenBank/DDBJ databases">
        <title>Microlunatus dokdonensis sp. nov. isolated from the rhizospheric soil of the wild plant Elymus tsukushiensis.</title>
        <authorList>
            <person name="Ghim S.-Y."/>
            <person name="Hwang Y.-J."/>
            <person name="Son J.-S."/>
            <person name="Shin J.-H."/>
        </authorList>
    </citation>
    <scope>NUCLEOTIDE SEQUENCE [LARGE SCALE GENOMIC DNA]</scope>
    <source>
        <strain evidence="2 3">KUDC0627</strain>
    </source>
</reference>
<sequence length="130" mass="14330">MGLFSKLRRRGDDDGGADQPLALDVDARRTQLQDLEQALDGLVRLMRERTDLMENPGWRAKITEYDMVAGEAMQLRRGTPTREAVLDLGFEVRPAVTAKNTNGGLDEIVAQQQVALAAAQALIDVLPSER</sequence>
<dbReference type="KEGG" id="mik:FOE78_16790"/>
<evidence type="ECO:0000256" key="1">
    <source>
        <dbReference type="SAM" id="MobiDB-lite"/>
    </source>
</evidence>
<organism evidence="2 3">
    <name type="scientific">Microlunatus elymi</name>
    <dbReference type="NCBI Taxonomy" id="2596828"/>
    <lineage>
        <taxon>Bacteria</taxon>
        <taxon>Bacillati</taxon>
        <taxon>Actinomycetota</taxon>
        <taxon>Actinomycetes</taxon>
        <taxon>Propionibacteriales</taxon>
        <taxon>Propionibacteriaceae</taxon>
        <taxon>Microlunatus</taxon>
    </lineage>
</organism>
<dbReference type="AlphaFoldDB" id="A0A516Q1Q1"/>
<proteinExistence type="predicted"/>
<evidence type="ECO:0000313" key="2">
    <source>
        <dbReference type="EMBL" id="QDP97356.1"/>
    </source>
</evidence>